<comment type="caution">
    <text evidence="3">The sequence shown here is derived from an EMBL/GenBank/DDBJ whole genome shotgun (WGS) entry which is preliminary data.</text>
</comment>
<dbReference type="EMBL" id="PGOL01001598">
    <property type="protein sequence ID" value="PKI56421.1"/>
    <property type="molecule type" value="Genomic_DNA"/>
</dbReference>
<organism evidence="3 4">
    <name type="scientific">Punica granatum</name>
    <name type="common">Pomegranate</name>
    <dbReference type="NCBI Taxonomy" id="22663"/>
    <lineage>
        <taxon>Eukaryota</taxon>
        <taxon>Viridiplantae</taxon>
        <taxon>Streptophyta</taxon>
        <taxon>Embryophyta</taxon>
        <taxon>Tracheophyta</taxon>
        <taxon>Spermatophyta</taxon>
        <taxon>Magnoliopsida</taxon>
        <taxon>eudicotyledons</taxon>
        <taxon>Gunneridae</taxon>
        <taxon>Pentapetalae</taxon>
        <taxon>rosids</taxon>
        <taxon>malvids</taxon>
        <taxon>Myrtales</taxon>
        <taxon>Lythraceae</taxon>
        <taxon>Punica</taxon>
    </lineage>
</organism>
<dbReference type="Pfam" id="PF14576">
    <property type="entry name" value="SEO_N"/>
    <property type="match status" value="1"/>
</dbReference>
<evidence type="ECO:0000259" key="1">
    <source>
        <dbReference type="Pfam" id="PF14576"/>
    </source>
</evidence>
<evidence type="ECO:0000259" key="2">
    <source>
        <dbReference type="Pfam" id="PF14577"/>
    </source>
</evidence>
<name>A0A2I0JJH2_PUNGR</name>
<dbReference type="OrthoDB" id="1478893at2759"/>
<feature type="domain" description="Sieve element occlusion N-terminal" evidence="1">
    <location>
        <begin position="32"/>
        <end position="307"/>
    </location>
</feature>
<reference evidence="3 4" key="1">
    <citation type="submission" date="2017-11" db="EMBL/GenBank/DDBJ databases">
        <title>De-novo sequencing of pomegranate (Punica granatum L.) genome.</title>
        <authorList>
            <person name="Akparov Z."/>
            <person name="Amiraslanov A."/>
            <person name="Hajiyeva S."/>
            <person name="Abbasov M."/>
            <person name="Kaur K."/>
            <person name="Hamwieh A."/>
            <person name="Solovyev V."/>
            <person name="Salamov A."/>
            <person name="Braich B."/>
            <person name="Kosarev P."/>
            <person name="Mahmoud A."/>
            <person name="Hajiyev E."/>
            <person name="Babayeva S."/>
            <person name="Izzatullayeva V."/>
            <person name="Mammadov A."/>
            <person name="Mammadov A."/>
            <person name="Sharifova S."/>
            <person name="Ojaghi J."/>
            <person name="Eynullazada K."/>
            <person name="Bayramov B."/>
            <person name="Abdulazimova A."/>
            <person name="Shahmuradov I."/>
        </authorList>
    </citation>
    <scope>NUCLEOTIDE SEQUENCE [LARGE SCALE GENOMIC DNA]</scope>
    <source>
        <strain evidence="4">cv. AG2017</strain>
        <tissue evidence="3">Leaf</tissue>
    </source>
</reference>
<proteinExistence type="predicted"/>
<dbReference type="InterPro" id="IPR027942">
    <property type="entry name" value="SEO_N"/>
</dbReference>
<evidence type="ECO:0000313" key="3">
    <source>
        <dbReference type="EMBL" id="PKI56421.1"/>
    </source>
</evidence>
<dbReference type="AlphaFoldDB" id="A0A2I0JJH2"/>
<dbReference type="Pfam" id="PF14577">
    <property type="entry name" value="SEO_C"/>
    <property type="match status" value="1"/>
</dbReference>
<dbReference type="Proteomes" id="UP000233551">
    <property type="component" value="Unassembled WGS sequence"/>
</dbReference>
<sequence>MASKILAQVFGMADRPVKQIDQSMLTGLLGAFDDERFMKELLHTHAPDESADINVQSLFVLAENTLRGSTGIVDSFVNPNKGSPAAGASTGGTVLKPPKDGFNPPLSTISEIGCEITCKALDTKNVRETMISVFHELSPYSWVSKAVLTLSAFALHYADFWRLAHVHTSDRVAESMAILKGLPAITKPHDQQKIQVFGVLNEMVKTTLDMTECIVDFEHESKDVPELSTVIDISASVYQIIVTVLACSVQFTALISAIDDYKGRDLPTFARKVNVIHHTIKRHYEHFKQKKEEIREYQRLQRLFNAPTDNVELIKSFFYIKDNPQPLFLGSKKVTDKVESLRRKKVLLLITDLKLSSHDISTLVKIYNERKFQESRYEILWVPVVDEPVAEEVLSQFKTLQAQMPWYSALSPNLINKIAIRIIKEKWHFRQESIVVVMDQQGRVENPNAMNLIRLWGWDAFPFTESVGLTLWSRRDVNWFELLVTDFIFPKISEAIKAEKYILLYGGEDTKAVQELEDNIKKIIDDGVSIVAFNVGKAQLFWTRLESCMLSKLQTKGDIHDSLMQDILKLYTSFKKDGGFAVLSRGSRVVLNSSLLFVSRVLVQYDSWKKQVGQAGKTFDSAVVEYHNKIFVLPRCHHFYIPNMVGYIPEDVKCPICPRMMKNIVKFECCHGAH</sequence>
<keyword evidence="4" id="KW-1185">Reference proteome</keyword>
<accession>A0A2I0JJH2</accession>
<dbReference type="InterPro" id="IPR039299">
    <property type="entry name" value="SEOA"/>
</dbReference>
<dbReference type="GeneID" id="116196272"/>
<dbReference type="STRING" id="22663.A0A2I0JJH2"/>
<evidence type="ECO:0000313" key="4">
    <source>
        <dbReference type="Proteomes" id="UP000233551"/>
    </source>
</evidence>
<dbReference type="PANTHER" id="PTHR33232">
    <property type="entry name" value="PROTEIN SIEVE ELEMENT OCCLUSION B-LIKE"/>
    <property type="match status" value="1"/>
</dbReference>
<gene>
    <name evidence="3" type="ORF">CRG98_023159</name>
</gene>
<feature type="domain" description="Sieve element occlusion C-terminal" evidence="2">
    <location>
        <begin position="515"/>
        <end position="671"/>
    </location>
</feature>
<dbReference type="GO" id="GO:0010088">
    <property type="term" value="P:phloem development"/>
    <property type="evidence" value="ECO:0007669"/>
    <property type="project" value="InterPro"/>
</dbReference>
<dbReference type="PANTHER" id="PTHR33232:SF9">
    <property type="entry name" value="PROTEIN SIEVE ELEMENT OCCLUSION B"/>
    <property type="match status" value="1"/>
</dbReference>
<protein>
    <submittedName>
        <fullName evidence="3">Uncharacterized protein</fullName>
    </submittedName>
</protein>
<dbReference type="InterPro" id="IPR027944">
    <property type="entry name" value="SEO_C"/>
</dbReference>